<dbReference type="Proteomes" id="UP000177230">
    <property type="component" value="Unassembled WGS sequence"/>
</dbReference>
<organism evidence="1 2">
    <name type="scientific">Candidatus Edwardsbacteria bacterium GWF2_54_11</name>
    <dbReference type="NCBI Taxonomy" id="1817851"/>
    <lineage>
        <taxon>Bacteria</taxon>
        <taxon>Candidatus Edwardsiibacteriota</taxon>
    </lineage>
</organism>
<gene>
    <name evidence="1" type="ORF">A2024_11270</name>
</gene>
<protein>
    <submittedName>
        <fullName evidence="1">GxxExxY protein</fullName>
    </submittedName>
</protein>
<dbReference type="InterPro" id="IPR011604">
    <property type="entry name" value="PDDEXK-like_dom_sf"/>
</dbReference>
<accession>A0A1F5RG67</accession>
<evidence type="ECO:0000313" key="1">
    <source>
        <dbReference type="EMBL" id="OGF13497.1"/>
    </source>
</evidence>
<dbReference type="AlphaFoldDB" id="A0A1F5RG67"/>
<dbReference type="Gene3D" id="3.90.320.10">
    <property type="match status" value="1"/>
</dbReference>
<evidence type="ECO:0000313" key="2">
    <source>
        <dbReference type="Proteomes" id="UP000177230"/>
    </source>
</evidence>
<dbReference type="EMBL" id="MFFM01000016">
    <property type="protein sequence ID" value="OGF13497.1"/>
    <property type="molecule type" value="Genomic_DNA"/>
</dbReference>
<name>A0A1F5RG67_9BACT</name>
<comment type="caution">
    <text evidence="1">The sequence shown here is derived from an EMBL/GenBank/DDBJ whole genome shotgun (WGS) entry which is preliminary data.</text>
</comment>
<sequence>MDKLVPLPEHLDRLAKIVVDSAYKVHTALGPGLLESVYEKCMLPELRSRNIKCKEQVEVPITYGEVKIDAGFRIDIIVEDEVIVELKAVEKHNPLYEAQLLTYLKLTKKRLGLLINFNVPVIKQGIKRIVL</sequence>
<dbReference type="NCBIfam" id="TIGR04256">
    <property type="entry name" value="GxxExxY"/>
    <property type="match status" value="1"/>
</dbReference>
<dbReference type="Pfam" id="PF13366">
    <property type="entry name" value="PDDEXK_3"/>
    <property type="match status" value="1"/>
</dbReference>
<proteinExistence type="predicted"/>
<dbReference type="InterPro" id="IPR026350">
    <property type="entry name" value="GxxExxY"/>
</dbReference>
<reference evidence="1 2" key="1">
    <citation type="journal article" date="2016" name="Nat. Commun.">
        <title>Thousands of microbial genomes shed light on interconnected biogeochemical processes in an aquifer system.</title>
        <authorList>
            <person name="Anantharaman K."/>
            <person name="Brown C.T."/>
            <person name="Hug L.A."/>
            <person name="Sharon I."/>
            <person name="Castelle C.J."/>
            <person name="Probst A.J."/>
            <person name="Thomas B.C."/>
            <person name="Singh A."/>
            <person name="Wilkins M.J."/>
            <person name="Karaoz U."/>
            <person name="Brodie E.L."/>
            <person name="Williams K.H."/>
            <person name="Hubbard S.S."/>
            <person name="Banfield J.F."/>
        </authorList>
    </citation>
    <scope>NUCLEOTIDE SEQUENCE [LARGE SCALE GENOMIC DNA]</scope>
</reference>